<evidence type="ECO:0000313" key="2">
    <source>
        <dbReference type="EMBL" id="KAK9674997.1"/>
    </source>
</evidence>
<keyword evidence="1" id="KW-1133">Transmembrane helix</keyword>
<proteinExistence type="predicted"/>
<evidence type="ECO:0000256" key="1">
    <source>
        <dbReference type="SAM" id="Phobius"/>
    </source>
</evidence>
<reference evidence="2 3" key="1">
    <citation type="journal article" date="2024" name="BMC Genomics">
        <title>De novo assembly and annotation of Popillia japonica's genome with initial clues to its potential as an invasive pest.</title>
        <authorList>
            <person name="Cucini C."/>
            <person name="Boschi S."/>
            <person name="Funari R."/>
            <person name="Cardaioli E."/>
            <person name="Iannotti N."/>
            <person name="Marturano G."/>
            <person name="Paoli F."/>
            <person name="Bruttini M."/>
            <person name="Carapelli A."/>
            <person name="Frati F."/>
            <person name="Nardi F."/>
        </authorList>
    </citation>
    <scope>NUCLEOTIDE SEQUENCE [LARGE SCALE GENOMIC DNA]</scope>
    <source>
        <strain evidence="2">DMR45628</strain>
    </source>
</reference>
<sequence length="316" mass="37133">MEDYYVCSLTSNNVIAMPIRNRFYKRMVYYTTYAVLVPLICTMFFIIGNKGYYSLGRFTPTVRYFLQTRRNVNNFVDSFVHRKKIIYETQIIIVKLALLMGITWIYYIYSYINSIQNNEIAQHIGDIIGFANTFEGVYFLLIFAVKDAIRHKVLSDGYGMMYGGNFNCPRSLWKEFSEVKPQIRADGVLTIDNSPTEYKLNDYCLGTNYDTTTGQIHDMIFYCEFREALYVKWKFNEVATVITVKWKFNEVATVITCIAFVLTIAIYVFVYRLIKLHQQLICCFCLVDLTFWVMYALRIFDVKFGKFCITFGNCHL</sequence>
<keyword evidence="1" id="KW-0812">Transmembrane</keyword>
<accession>A0AAW1HFY3</accession>
<feature type="transmembrane region" description="Helical" evidence="1">
    <location>
        <begin position="92"/>
        <end position="112"/>
    </location>
</feature>
<feature type="transmembrane region" description="Helical" evidence="1">
    <location>
        <begin position="251"/>
        <end position="270"/>
    </location>
</feature>
<dbReference type="AlphaFoldDB" id="A0AAW1HFY3"/>
<dbReference type="EMBL" id="JASPKY010001344">
    <property type="protein sequence ID" value="KAK9674997.1"/>
    <property type="molecule type" value="Genomic_DNA"/>
</dbReference>
<feature type="transmembrane region" description="Helical" evidence="1">
    <location>
        <begin position="124"/>
        <end position="145"/>
    </location>
</feature>
<feature type="transmembrane region" description="Helical" evidence="1">
    <location>
        <begin position="276"/>
        <end position="297"/>
    </location>
</feature>
<comment type="caution">
    <text evidence="2">The sequence shown here is derived from an EMBL/GenBank/DDBJ whole genome shotgun (WGS) entry which is preliminary data.</text>
</comment>
<keyword evidence="1" id="KW-0472">Membrane</keyword>
<dbReference type="Proteomes" id="UP001458880">
    <property type="component" value="Unassembled WGS sequence"/>
</dbReference>
<feature type="transmembrane region" description="Helical" evidence="1">
    <location>
        <begin position="27"/>
        <end position="47"/>
    </location>
</feature>
<evidence type="ECO:0000313" key="3">
    <source>
        <dbReference type="Proteomes" id="UP001458880"/>
    </source>
</evidence>
<protein>
    <submittedName>
        <fullName evidence="2">Uncharacterized protein</fullName>
    </submittedName>
</protein>
<gene>
    <name evidence="2" type="ORF">QE152_g40722</name>
</gene>
<name>A0AAW1HFY3_POPJA</name>
<keyword evidence="3" id="KW-1185">Reference proteome</keyword>
<organism evidence="2 3">
    <name type="scientific">Popillia japonica</name>
    <name type="common">Japanese beetle</name>
    <dbReference type="NCBI Taxonomy" id="7064"/>
    <lineage>
        <taxon>Eukaryota</taxon>
        <taxon>Metazoa</taxon>
        <taxon>Ecdysozoa</taxon>
        <taxon>Arthropoda</taxon>
        <taxon>Hexapoda</taxon>
        <taxon>Insecta</taxon>
        <taxon>Pterygota</taxon>
        <taxon>Neoptera</taxon>
        <taxon>Endopterygota</taxon>
        <taxon>Coleoptera</taxon>
        <taxon>Polyphaga</taxon>
        <taxon>Scarabaeiformia</taxon>
        <taxon>Scarabaeidae</taxon>
        <taxon>Rutelinae</taxon>
        <taxon>Popillia</taxon>
    </lineage>
</organism>